<dbReference type="InterPro" id="IPR008979">
    <property type="entry name" value="Galactose-bd-like_sf"/>
</dbReference>
<dbReference type="InterPro" id="IPR013222">
    <property type="entry name" value="Glyco_hyd_98_carb-bd"/>
</dbReference>
<evidence type="ECO:0000259" key="3">
    <source>
        <dbReference type="Pfam" id="PF08305"/>
    </source>
</evidence>
<comment type="caution">
    <text evidence="4">The sequence shown here is derived from an EMBL/GenBank/DDBJ whole genome shotgun (WGS) entry which is preliminary data.</text>
</comment>
<feature type="region of interest" description="Disordered" evidence="1">
    <location>
        <begin position="47"/>
        <end position="88"/>
    </location>
</feature>
<protein>
    <submittedName>
        <fullName evidence="4">NPCBM/NEW2 domain-containing protein</fullName>
    </submittedName>
</protein>
<dbReference type="EMBL" id="RBWU01000002">
    <property type="protein sequence ID" value="RKS77161.1"/>
    <property type="molecule type" value="Genomic_DNA"/>
</dbReference>
<evidence type="ECO:0000256" key="1">
    <source>
        <dbReference type="SAM" id="MobiDB-lite"/>
    </source>
</evidence>
<name>A0A495QUQ4_9ACTN</name>
<proteinExistence type="predicted"/>
<accession>A0A495QUQ4</accession>
<sequence length="236" mass="25423">MVSFDKESRGGRRKTLRRRTFDLMMLLTMLGVLVGLANWLFPRDRGSVGRPGEAATTSAPTQAATQLPATQPPVTTPPPTSPPVLPVTGWLADMEPVSDSSDVDPGPVTMGGKDFLRSLHVTCTSWCNDGNRPAEVYYLGGKYRTFEVTVGVNDRAEEEQVGVFQITRDGHNEPDIRVSSGKPKKVTINVTGVLRLRLEAFRPGTTDDPAMAGARAAGGESNLMPDLAWGDPSVSE</sequence>
<evidence type="ECO:0000313" key="4">
    <source>
        <dbReference type="EMBL" id="RKS77161.1"/>
    </source>
</evidence>
<keyword evidence="2" id="KW-1133">Transmembrane helix</keyword>
<feature type="transmembrane region" description="Helical" evidence="2">
    <location>
        <begin position="21"/>
        <end position="41"/>
    </location>
</feature>
<evidence type="ECO:0000256" key="2">
    <source>
        <dbReference type="SAM" id="Phobius"/>
    </source>
</evidence>
<dbReference type="SUPFAM" id="SSF49785">
    <property type="entry name" value="Galactose-binding domain-like"/>
    <property type="match status" value="1"/>
</dbReference>
<dbReference type="Gene3D" id="2.60.120.1060">
    <property type="entry name" value="NPCBM/NEW2 domain"/>
    <property type="match status" value="1"/>
</dbReference>
<dbReference type="Pfam" id="PF08305">
    <property type="entry name" value="NPCBM"/>
    <property type="match status" value="1"/>
</dbReference>
<keyword evidence="5" id="KW-1185">Reference proteome</keyword>
<gene>
    <name evidence="4" type="ORF">BZB76_2536</name>
</gene>
<evidence type="ECO:0000313" key="5">
    <source>
        <dbReference type="Proteomes" id="UP000274601"/>
    </source>
</evidence>
<feature type="domain" description="Glycosyl hydrolase family 98 putative carbohydrate-binding module" evidence="3">
    <location>
        <begin position="95"/>
        <end position="199"/>
    </location>
</feature>
<feature type="region of interest" description="Disordered" evidence="1">
    <location>
        <begin position="216"/>
        <end position="236"/>
    </location>
</feature>
<keyword evidence="2" id="KW-0472">Membrane</keyword>
<dbReference type="Proteomes" id="UP000274601">
    <property type="component" value="Unassembled WGS sequence"/>
</dbReference>
<feature type="compositionally biased region" description="Low complexity" evidence="1">
    <location>
        <begin position="54"/>
        <end position="69"/>
    </location>
</feature>
<dbReference type="OrthoDB" id="3365840at2"/>
<dbReference type="InterPro" id="IPR038637">
    <property type="entry name" value="NPCBM_sf"/>
</dbReference>
<organism evidence="4 5">
    <name type="scientific">Actinomadura pelletieri DSM 43383</name>
    <dbReference type="NCBI Taxonomy" id="1120940"/>
    <lineage>
        <taxon>Bacteria</taxon>
        <taxon>Bacillati</taxon>
        <taxon>Actinomycetota</taxon>
        <taxon>Actinomycetes</taxon>
        <taxon>Streptosporangiales</taxon>
        <taxon>Thermomonosporaceae</taxon>
        <taxon>Actinomadura</taxon>
    </lineage>
</organism>
<feature type="compositionally biased region" description="Pro residues" evidence="1">
    <location>
        <begin position="70"/>
        <end position="85"/>
    </location>
</feature>
<dbReference type="AlphaFoldDB" id="A0A495QUQ4"/>
<reference evidence="4 5" key="1">
    <citation type="submission" date="2018-10" db="EMBL/GenBank/DDBJ databases">
        <title>Genomic Encyclopedia of Archaeal and Bacterial Type Strains, Phase II (KMG-II): from individual species to whole genera.</title>
        <authorList>
            <person name="Goeker M."/>
        </authorList>
    </citation>
    <scope>NUCLEOTIDE SEQUENCE [LARGE SCALE GENOMIC DNA]</scope>
    <source>
        <strain evidence="4 5">DSM 43383</strain>
    </source>
</reference>
<keyword evidence="2" id="KW-0812">Transmembrane</keyword>